<dbReference type="PANTHER" id="PTHR30620:SF123">
    <property type="entry name" value="BETA-XYLOSIDASE"/>
    <property type="match status" value="1"/>
</dbReference>
<dbReference type="Gene3D" id="2.60.40.10">
    <property type="entry name" value="Immunoglobulins"/>
    <property type="match status" value="1"/>
</dbReference>
<evidence type="ECO:0000256" key="1">
    <source>
        <dbReference type="ARBA" id="ARBA00022801"/>
    </source>
</evidence>
<dbReference type="InterPro" id="IPR036962">
    <property type="entry name" value="Glyco_hydro_3_N_sf"/>
</dbReference>
<evidence type="ECO:0000313" key="3">
    <source>
        <dbReference type="EMBL" id="CUR59766.1"/>
    </source>
</evidence>
<accession>A0A2P2CCQ1</accession>
<dbReference type="SMART" id="SM01217">
    <property type="entry name" value="Fn3_like"/>
    <property type="match status" value="1"/>
</dbReference>
<dbReference type="GO" id="GO:0009251">
    <property type="term" value="P:glucan catabolic process"/>
    <property type="evidence" value="ECO:0007669"/>
    <property type="project" value="TreeGrafter"/>
</dbReference>
<dbReference type="InterPro" id="IPR036881">
    <property type="entry name" value="Glyco_hydro_3_C_sf"/>
</dbReference>
<dbReference type="Pfam" id="PF14310">
    <property type="entry name" value="Fn3-like"/>
    <property type="match status" value="1"/>
</dbReference>
<dbReference type="AlphaFoldDB" id="A0A2P2CCQ1"/>
<dbReference type="InterPro" id="IPR002772">
    <property type="entry name" value="Glyco_hydro_3_C"/>
</dbReference>
<dbReference type="InterPro" id="IPR013783">
    <property type="entry name" value="Ig-like_fold"/>
</dbReference>
<gene>
    <name evidence="3" type="primary">bglX</name>
    <name evidence="3" type="ORF">NOCA1190084</name>
</gene>
<dbReference type="Pfam" id="PF00933">
    <property type="entry name" value="Glyco_hydro_3"/>
    <property type="match status" value="1"/>
</dbReference>
<sequence>MTDHPIEHQSTPVWQDPTARVDDRVDDLVARMTLTEKVGQLASIWLVPDDAGDMAPMQGAATSVPTWEAAIADGLGHLTRPFGSAPVDAETGLRRIADQQAQVRDANRFGIPAQVHEECLTGLNAWGATIYPTPVSWAATFDPDLVERMGRQIGDLMARLGIHQGLAPVLDVTRDLRWGRVEETLGEDPYVVGTMAAAYVRGLQASGVAATLKHFLGYSASRAGRNLAPVSMGTRELADVMLPPFEMALRAGARSVMNAYTDIDGIPSAADRALLTTLLRDTLGFEGTVVADYFSVAFLHHLHRMAADLGEAARLSIEAGIDVELPSEDAYGAPLLEEVTSGRLDEKVVDRALRRVLEHKCELGLLDPDWAPVEPVAVDLDPPEARSLARDLARRAVVLLDNDGTLPLSPGLRVALVGPNADTADAMLGCYTFPMHVLAHHPGHDPGLEIPTLREVLSEDPDHALDVVHERGCAVGVPGGTEDEPDDPEAALEAAVAAAAGADVCVAVLGDRAGLFGRGTSGEGCDVADLRLPGRQEELLERLLATGTPVVAVLLVGRPYDLSRQADRLAAVLCGFFLGEEGAGAVADVLRGRCEPSGRLPVSFPGSGGAQPATYLGAPLAQRTDVTTVDPTALYPFGHGLGYAQATWDRVELRSGDAWATDGVAEVEVELVNESDREVSEVVQVYLHDRAASVVRPEQRLVAAVRVDLPVGARRVARIGLHADLTAFTGRDLARIVEPGRVELRVGRSSADHVAVLELDLVGAERPVGADRVLEPETSVSEA</sequence>
<evidence type="ECO:0000259" key="2">
    <source>
        <dbReference type="SMART" id="SM01217"/>
    </source>
</evidence>
<reference evidence="3" key="1">
    <citation type="submission" date="2015-08" db="EMBL/GenBank/DDBJ databases">
        <authorList>
            <person name="Babu N.S."/>
            <person name="Beckwith C.J."/>
            <person name="Beseler K.G."/>
            <person name="Brison A."/>
            <person name="Carone J.V."/>
            <person name="Caskin T.P."/>
            <person name="Diamond M."/>
            <person name="Durham M.E."/>
            <person name="Foxe J.M."/>
            <person name="Go M."/>
            <person name="Henderson B.A."/>
            <person name="Jones I.B."/>
            <person name="McGettigan J.A."/>
            <person name="Micheletti S.J."/>
            <person name="Nasrallah M.E."/>
            <person name="Ortiz D."/>
            <person name="Piller C.R."/>
            <person name="Privatt S.R."/>
            <person name="Schneider S.L."/>
            <person name="Sharp S."/>
            <person name="Smith T.C."/>
            <person name="Stanton J.D."/>
            <person name="Ullery H.E."/>
            <person name="Wilson R.J."/>
            <person name="Serrano M.G."/>
            <person name="Buck G."/>
            <person name="Lee V."/>
            <person name="Wang Y."/>
            <person name="Carvalho R."/>
            <person name="Voegtly L."/>
            <person name="Shi R."/>
            <person name="Duckworth R."/>
            <person name="Johnson A."/>
            <person name="Loviza R."/>
            <person name="Walstead R."/>
            <person name="Shah Z."/>
            <person name="Kiflezghi M."/>
            <person name="Wade K."/>
            <person name="Ball S.L."/>
            <person name="Bradley K.W."/>
            <person name="Asai D.J."/>
            <person name="Bowman C.A."/>
            <person name="Russell D.A."/>
            <person name="Pope W.H."/>
            <person name="Jacobs-Sera D."/>
            <person name="Hendrix R.W."/>
            <person name="Hatfull G.F."/>
        </authorList>
    </citation>
    <scope>NUCLEOTIDE SEQUENCE</scope>
</reference>
<dbReference type="InterPro" id="IPR001764">
    <property type="entry name" value="Glyco_hydro_3_N"/>
</dbReference>
<dbReference type="InterPro" id="IPR026891">
    <property type="entry name" value="Fn3-like"/>
</dbReference>
<dbReference type="GO" id="GO:0008422">
    <property type="term" value="F:beta-glucosidase activity"/>
    <property type="evidence" value="ECO:0007669"/>
    <property type="project" value="TreeGrafter"/>
</dbReference>
<keyword evidence="1" id="KW-0378">Hydrolase</keyword>
<dbReference type="EMBL" id="CZKB01000011">
    <property type="protein sequence ID" value="CUR59766.1"/>
    <property type="molecule type" value="Genomic_DNA"/>
</dbReference>
<name>A0A2P2CCQ1_9ZZZZ</name>
<organism evidence="3">
    <name type="scientific">metagenome</name>
    <dbReference type="NCBI Taxonomy" id="256318"/>
    <lineage>
        <taxon>unclassified sequences</taxon>
        <taxon>metagenomes</taxon>
    </lineage>
</organism>
<protein>
    <submittedName>
        <fullName evidence="3">Beta-glucosidase</fullName>
    </submittedName>
</protein>
<proteinExistence type="predicted"/>
<dbReference type="PANTHER" id="PTHR30620">
    <property type="entry name" value="PERIPLASMIC BETA-GLUCOSIDASE-RELATED"/>
    <property type="match status" value="1"/>
</dbReference>
<dbReference type="Pfam" id="PF01915">
    <property type="entry name" value="Glyco_hydro_3_C"/>
    <property type="match status" value="1"/>
</dbReference>
<dbReference type="Gene3D" id="3.20.20.300">
    <property type="entry name" value="Glycoside hydrolase, family 3, N-terminal domain"/>
    <property type="match status" value="1"/>
</dbReference>
<dbReference type="InterPro" id="IPR017853">
    <property type="entry name" value="GH"/>
</dbReference>
<dbReference type="PRINTS" id="PR00133">
    <property type="entry name" value="GLHYDRLASE3"/>
</dbReference>
<dbReference type="Gene3D" id="3.40.50.1700">
    <property type="entry name" value="Glycoside hydrolase family 3 C-terminal domain"/>
    <property type="match status" value="1"/>
</dbReference>
<feature type="domain" description="Fibronectin type III-like" evidence="2">
    <location>
        <begin position="681"/>
        <end position="750"/>
    </location>
</feature>
<dbReference type="SUPFAM" id="SSF51445">
    <property type="entry name" value="(Trans)glycosidases"/>
    <property type="match status" value="1"/>
</dbReference>
<dbReference type="SUPFAM" id="SSF52279">
    <property type="entry name" value="Beta-D-glucan exohydrolase, C-terminal domain"/>
    <property type="match status" value="1"/>
</dbReference>
<dbReference type="InterPro" id="IPR051915">
    <property type="entry name" value="Cellulose_Degrad_GH3"/>
</dbReference>